<dbReference type="InterPro" id="IPR029016">
    <property type="entry name" value="GAF-like_dom_sf"/>
</dbReference>
<dbReference type="CDD" id="cd01949">
    <property type="entry name" value="GGDEF"/>
    <property type="match status" value="1"/>
</dbReference>
<dbReference type="GO" id="GO:0005886">
    <property type="term" value="C:plasma membrane"/>
    <property type="evidence" value="ECO:0007669"/>
    <property type="project" value="UniProtKB-SubCell"/>
</dbReference>
<keyword evidence="5" id="KW-1185">Reference proteome</keyword>
<dbReference type="InterPro" id="IPR029787">
    <property type="entry name" value="Nucleotide_cyclase"/>
</dbReference>
<dbReference type="InterPro" id="IPR043128">
    <property type="entry name" value="Rev_trsase/Diguanyl_cyclase"/>
</dbReference>
<dbReference type="Proteomes" id="UP000242313">
    <property type="component" value="Unassembled WGS sequence"/>
</dbReference>
<dbReference type="SMART" id="SM00267">
    <property type="entry name" value="GGDEF"/>
    <property type="match status" value="1"/>
</dbReference>
<dbReference type="InterPro" id="IPR000160">
    <property type="entry name" value="GGDEF_dom"/>
</dbReference>
<dbReference type="SMART" id="SM00065">
    <property type="entry name" value="GAF"/>
    <property type="match status" value="1"/>
</dbReference>
<comment type="subcellular location">
    <subcellularLocation>
        <location evidence="2">Cell inner membrane</location>
    </subcellularLocation>
</comment>
<dbReference type="Pfam" id="PF00990">
    <property type="entry name" value="GGDEF"/>
    <property type="match status" value="1"/>
</dbReference>
<organism evidence="4 5">
    <name type="scientific">Pseudomonas abyssi</name>
    <dbReference type="NCBI Taxonomy" id="170540"/>
    <lineage>
        <taxon>Bacteria</taxon>
        <taxon>Pseudomonadati</taxon>
        <taxon>Pseudomonadota</taxon>
        <taxon>Gammaproteobacteria</taxon>
        <taxon>Pseudomonadales</taxon>
        <taxon>Pseudomonadaceae</taxon>
        <taxon>Pseudomonas</taxon>
    </lineage>
</organism>
<dbReference type="SUPFAM" id="SSF55073">
    <property type="entry name" value="Nucleotide cyclase"/>
    <property type="match status" value="1"/>
</dbReference>
<accession>A0A2A3ML09</accession>
<dbReference type="PANTHER" id="PTHR43102">
    <property type="entry name" value="SLR1143 PROTEIN"/>
    <property type="match status" value="1"/>
</dbReference>
<evidence type="ECO:0000259" key="3">
    <source>
        <dbReference type="PROSITE" id="PS50887"/>
    </source>
</evidence>
<dbReference type="NCBIfam" id="TIGR00254">
    <property type="entry name" value="GGDEF"/>
    <property type="match status" value="1"/>
</dbReference>
<dbReference type="PROSITE" id="PS50887">
    <property type="entry name" value="GGDEF"/>
    <property type="match status" value="1"/>
</dbReference>
<sequence>MIEAAIPVNEQQRLAALKSMQLLDTPPDPHIDALLRIAQRLFGVGSVLISLIDAQRQWFKGRIGANNLEGPRSTSFCGHTILSDEILYVQDALRDERFSDNPVVTGYPFVRFYAGIPLRAPDGSRIGSFCVHDSAPRELSKSEREAMNDFRQLFEGLFVAHQLRMQAAWLQEALGEAERRALIDPLTQLWNRQGLRTMLPATVRRAQREGLKVAFIYGDLDHFKRINDKYGHAAGDQVLIQAGQRMVAAIRPNDMALRLGGEELGVLALVADERELELMAERLRLAFCRQPFELAAGALDVTISLGTALAEPAEVGDEGHTLVERADAGLYQAKREGRNRVARG</sequence>
<dbReference type="GO" id="GO:0003824">
    <property type="term" value="F:catalytic activity"/>
    <property type="evidence" value="ECO:0007669"/>
    <property type="project" value="UniProtKB-ARBA"/>
</dbReference>
<dbReference type="RefSeq" id="WP_096003459.1">
    <property type="nucleotide sequence ID" value="NZ_NTMR01000003.1"/>
</dbReference>
<dbReference type="FunFam" id="3.30.70.270:FF:000001">
    <property type="entry name" value="Diguanylate cyclase domain protein"/>
    <property type="match status" value="1"/>
</dbReference>
<evidence type="ECO:0000313" key="5">
    <source>
        <dbReference type="Proteomes" id="UP000242313"/>
    </source>
</evidence>
<gene>
    <name evidence="4" type="ORF">CNQ84_03115</name>
</gene>
<evidence type="ECO:0000256" key="1">
    <source>
        <dbReference type="ARBA" id="ARBA00001946"/>
    </source>
</evidence>
<evidence type="ECO:0000256" key="2">
    <source>
        <dbReference type="ARBA" id="ARBA00004533"/>
    </source>
</evidence>
<dbReference type="EMBL" id="NTMR01000003">
    <property type="protein sequence ID" value="PBK05509.1"/>
    <property type="molecule type" value="Genomic_DNA"/>
</dbReference>
<dbReference type="SUPFAM" id="SSF55781">
    <property type="entry name" value="GAF domain-like"/>
    <property type="match status" value="1"/>
</dbReference>
<proteinExistence type="predicted"/>
<dbReference type="Gene3D" id="3.30.70.270">
    <property type="match status" value="1"/>
</dbReference>
<dbReference type="Pfam" id="PF01590">
    <property type="entry name" value="GAF"/>
    <property type="match status" value="1"/>
</dbReference>
<comment type="cofactor">
    <cofactor evidence="1">
        <name>Mg(2+)</name>
        <dbReference type="ChEBI" id="CHEBI:18420"/>
    </cofactor>
</comment>
<reference evidence="4 5" key="1">
    <citation type="submission" date="2017-09" db="EMBL/GenBank/DDBJ databases">
        <title>Pseudomonas abyssi sp. nov. isolated from Abyssopelagic Water.</title>
        <authorList>
            <person name="Wei Y."/>
        </authorList>
    </citation>
    <scope>NUCLEOTIDE SEQUENCE [LARGE SCALE GENOMIC DNA]</scope>
    <source>
        <strain evidence="4 5">MT5</strain>
    </source>
</reference>
<evidence type="ECO:0000313" key="4">
    <source>
        <dbReference type="EMBL" id="PBK05509.1"/>
    </source>
</evidence>
<comment type="caution">
    <text evidence="4">The sequence shown here is derived from an EMBL/GenBank/DDBJ whole genome shotgun (WGS) entry which is preliminary data.</text>
</comment>
<dbReference type="Gene3D" id="3.30.450.40">
    <property type="match status" value="1"/>
</dbReference>
<name>A0A2A3ML09_9PSED</name>
<dbReference type="AlphaFoldDB" id="A0A2A3ML09"/>
<dbReference type="PANTHER" id="PTHR43102:SF2">
    <property type="entry name" value="GAF DOMAIN-CONTAINING PROTEIN"/>
    <property type="match status" value="1"/>
</dbReference>
<dbReference type="InterPro" id="IPR003018">
    <property type="entry name" value="GAF"/>
</dbReference>
<protein>
    <submittedName>
        <fullName evidence="4">GGDEF domain-containing protein</fullName>
    </submittedName>
</protein>
<feature type="domain" description="GGDEF" evidence="3">
    <location>
        <begin position="211"/>
        <end position="344"/>
    </location>
</feature>